<dbReference type="Proteomes" id="UP000324376">
    <property type="component" value="Unassembled WGS sequence"/>
</dbReference>
<dbReference type="PANTHER" id="PTHR34472">
    <property type="entry name" value="SULFUR CARRIER PROTEIN THIS"/>
    <property type="match status" value="1"/>
</dbReference>
<evidence type="ECO:0000313" key="2">
    <source>
        <dbReference type="Proteomes" id="UP000324376"/>
    </source>
</evidence>
<dbReference type="InterPro" id="IPR012675">
    <property type="entry name" value="Beta-grasp_dom_sf"/>
</dbReference>
<dbReference type="InterPro" id="IPR003749">
    <property type="entry name" value="ThiS/MoaD-like"/>
</dbReference>
<gene>
    <name evidence="1" type="ORF">BD809_101280</name>
</gene>
<organism evidence="1 2">
    <name type="scientific">Aquimarina intermedia</name>
    <dbReference type="NCBI Taxonomy" id="350814"/>
    <lineage>
        <taxon>Bacteria</taxon>
        <taxon>Pseudomonadati</taxon>
        <taxon>Bacteroidota</taxon>
        <taxon>Flavobacteriia</taxon>
        <taxon>Flavobacteriales</taxon>
        <taxon>Flavobacteriaceae</taxon>
        <taxon>Aquimarina</taxon>
    </lineage>
</organism>
<sequence>MTITLNHKSQTIEALSTLRDLLTQLSISDKGIAIAQNNCVISRVCWDTTQIQENDTITIIQATQGG</sequence>
<keyword evidence="2" id="KW-1185">Reference proteome</keyword>
<dbReference type="Gene3D" id="3.10.20.30">
    <property type="match status" value="1"/>
</dbReference>
<dbReference type="NCBIfam" id="TIGR01683">
    <property type="entry name" value="thiS"/>
    <property type="match status" value="1"/>
</dbReference>
<dbReference type="RefSeq" id="WP_148781151.1">
    <property type="nucleotide sequence ID" value="NZ_VNHU01000001.1"/>
</dbReference>
<name>A0A5S5CFJ7_9FLAO</name>
<dbReference type="PANTHER" id="PTHR34472:SF1">
    <property type="entry name" value="SULFUR CARRIER PROTEIN THIS"/>
    <property type="match status" value="1"/>
</dbReference>
<proteinExistence type="predicted"/>
<dbReference type="InterPro" id="IPR010035">
    <property type="entry name" value="Thi_S"/>
</dbReference>
<evidence type="ECO:0000313" key="1">
    <source>
        <dbReference type="EMBL" id="TYP77130.1"/>
    </source>
</evidence>
<dbReference type="InterPro" id="IPR016155">
    <property type="entry name" value="Mopterin_synth/thiamin_S_b"/>
</dbReference>
<accession>A0A5S5CFJ7</accession>
<protein>
    <submittedName>
        <fullName evidence="1">Sulfur carrier protein ThiS</fullName>
    </submittedName>
</protein>
<dbReference type="OrthoDB" id="1525151at2"/>
<dbReference type="CDD" id="cd00565">
    <property type="entry name" value="Ubl_ThiS"/>
    <property type="match status" value="1"/>
</dbReference>
<dbReference type="AlphaFoldDB" id="A0A5S5CFJ7"/>
<comment type="caution">
    <text evidence="1">The sequence shown here is derived from an EMBL/GenBank/DDBJ whole genome shotgun (WGS) entry which is preliminary data.</text>
</comment>
<reference evidence="1 2" key="1">
    <citation type="submission" date="2019-07" db="EMBL/GenBank/DDBJ databases">
        <title>Genomic Encyclopedia of Archaeal and Bacterial Type Strains, Phase II (KMG-II): from individual species to whole genera.</title>
        <authorList>
            <person name="Goeker M."/>
        </authorList>
    </citation>
    <scope>NUCLEOTIDE SEQUENCE [LARGE SCALE GENOMIC DNA]</scope>
    <source>
        <strain evidence="1 2">DSM 17527</strain>
    </source>
</reference>
<dbReference type="EMBL" id="VNHU01000001">
    <property type="protein sequence ID" value="TYP77130.1"/>
    <property type="molecule type" value="Genomic_DNA"/>
</dbReference>
<dbReference type="Pfam" id="PF02597">
    <property type="entry name" value="ThiS"/>
    <property type="match status" value="1"/>
</dbReference>
<dbReference type="SUPFAM" id="SSF54285">
    <property type="entry name" value="MoaD/ThiS"/>
    <property type="match status" value="1"/>
</dbReference>